<evidence type="ECO:0000313" key="3">
    <source>
        <dbReference type="Proteomes" id="UP000442109"/>
    </source>
</evidence>
<keyword evidence="2" id="KW-0808">Transferase</keyword>
<comment type="caution">
    <text evidence="2">The sequence shown here is derived from an EMBL/GenBank/DDBJ whole genome shotgun (WGS) entry which is preliminary data.</text>
</comment>
<dbReference type="OrthoDB" id="9816113at2"/>
<dbReference type="EMBL" id="WFKQ01000002">
    <property type="protein sequence ID" value="MUG31811.1"/>
    <property type="molecule type" value="Genomic_DNA"/>
</dbReference>
<evidence type="ECO:0000259" key="1">
    <source>
        <dbReference type="Pfam" id="PF01755"/>
    </source>
</evidence>
<name>A0A844LYN4_9GAMM</name>
<reference evidence="2 3" key="1">
    <citation type="journal article" date="2019" name="PLoS ONE">
        <title>Pup mortality in New Zealand sea lions (Phocarctos hookeri) at Enderby Island, Auckland Islands, 2013-18.</title>
        <authorList>
            <person name="Michael S.A."/>
            <person name="Hayman D.T.S."/>
            <person name="Gray R."/>
            <person name="Zhang J."/>
            <person name="Rogers L."/>
            <person name="Roe W.D."/>
        </authorList>
    </citation>
    <scope>NUCLEOTIDE SEQUENCE [LARGE SCALE GENOMIC DNA]</scope>
    <source>
        <strain evidence="2 3">SM868</strain>
    </source>
</reference>
<dbReference type="RefSeq" id="WP_155586844.1">
    <property type="nucleotide sequence ID" value="NZ_WFKQ01000002.1"/>
</dbReference>
<dbReference type="Proteomes" id="UP000442109">
    <property type="component" value="Unassembled WGS sequence"/>
</dbReference>
<gene>
    <name evidence="2" type="ORF">GB996_03285</name>
</gene>
<accession>A0A844LYN4</accession>
<keyword evidence="3" id="KW-1185">Reference proteome</keyword>
<evidence type="ECO:0000313" key="2">
    <source>
        <dbReference type="EMBL" id="MUG31811.1"/>
    </source>
</evidence>
<protein>
    <submittedName>
        <fullName evidence="2">Glycosyl transferase</fullName>
    </submittedName>
</protein>
<dbReference type="InterPro" id="IPR002654">
    <property type="entry name" value="Glyco_trans_25"/>
</dbReference>
<organism evidence="2 3">
    <name type="scientific">Psychrobacter sanguinis</name>
    <dbReference type="NCBI Taxonomy" id="861445"/>
    <lineage>
        <taxon>Bacteria</taxon>
        <taxon>Pseudomonadati</taxon>
        <taxon>Pseudomonadota</taxon>
        <taxon>Gammaproteobacteria</taxon>
        <taxon>Moraxellales</taxon>
        <taxon>Moraxellaceae</taxon>
        <taxon>Psychrobacter</taxon>
    </lineage>
</organism>
<dbReference type="Pfam" id="PF01755">
    <property type="entry name" value="Glyco_transf_25"/>
    <property type="match status" value="1"/>
</dbReference>
<sequence length="259" mass="29914">MKNYVISLSSATDRREHIKKEFGKQQVDFEFFNALTPEMAKQYITDNALPFQLEPDHLTPVELACMMSHVAVWKKALYEGVSHFTVFEDDVYLGQDAAFYLNNSDWIKPDWHIIKIETMDNKVLLNSKWSVSVKNQRQLTTLKGKHLGAAAYIFSKQGAQKVLNYTLQHTMLPIDETVFRDLINENVMPVYQMVPALCIQDTALNKSAEVSALPSTLEEDRRKRMRSEKKKALGKIRREVNRLIDQTKDALFAKTIPFR</sequence>
<feature type="domain" description="Glycosyl transferase family 25" evidence="1">
    <location>
        <begin position="2"/>
        <end position="177"/>
    </location>
</feature>
<proteinExistence type="predicted"/>
<dbReference type="AlphaFoldDB" id="A0A844LYN4"/>
<dbReference type="GO" id="GO:0016740">
    <property type="term" value="F:transferase activity"/>
    <property type="evidence" value="ECO:0007669"/>
    <property type="project" value="UniProtKB-KW"/>
</dbReference>
<dbReference type="CDD" id="cd06532">
    <property type="entry name" value="Glyco_transf_25"/>
    <property type="match status" value="1"/>
</dbReference>